<organism evidence="2 3">
    <name type="scientific">Marinitenerispora sediminis</name>
    <dbReference type="NCBI Taxonomy" id="1931232"/>
    <lineage>
        <taxon>Bacteria</taxon>
        <taxon>Bacillati</taxon>
        <taxon>Actinomycetota</taxon>
        <taxon>Actinomycetes</taxon>
        <taxon>Streptosporangiales</taxon>
        <taxon>Nocardiopsidaceae</taxon>
        <taxon>Marinitenerispora</taxon>
    </lineage>
</organism>
<feature type="compositionally biased region" description="Low complexity" evidence="1">
    <location>
        <begin position="61"/>
        <end position="86"/>
    </location>
</feature>
<proteinExistence type="predicted"/>
<dbReference type="Proteomes" id="UP000253318">
    <property type="component" value="Unassembled WGS sequence"/>
</dbReference>
<protein>
    <submittedName>
        <fullName evidence="2">Uncharacterized protein</fullName>
    </submittedName>
</protein>
<comment type="caution">
    <text evidence="2">The sequence shown here is derived from an EMBL/GenBank/DDBJ whole genome shotgun (WGS) entry which is preliminary data.</text>
</comment>
<reference evidence="2 3" key="1">
    <citation type="submission" date="2018-04" db="EMBL/GenBank/DDBJ databases">
        <title>Novel actinobacteria from marine sediment.</title>
        <authorList>
            <person name="Ng Z.Y."/>
            <person name="Tan G.Y.A."/>
        </authorList>
    </citation>
    <scope>NUCLEOTIDE SEQUENCE [LARGE SCALE GENOMIC DNA]</scope>
    <source>
        <strain evidence="2 3">TPS81</strain>
    </source>
</reference>
<dbReference type="AlphaFoldDB" id="A0A368TC28"/>
<evidence type="ECO:0000256" key="1">
    <source>
        <dbReference type="SAM" id="MobiDB-lite"/>
    </source>
</evidence>
<keyword evidence="3" id="KW-1185">Reference proteome</keyword>
<sequence>MRQGLRRILALNTAIWHNWLIDAPVKRSLVAYDHGPAPTLSPQRSSGGGRRVRRGSGRAGEGAPSARSAGSGATRRGGSPRSGGAPQDVRVVRSGRGGARGGPAPRLALTASPAAALLGGASATLLLPFPPKELSWHVSASPGTPT</sequence>
<accession>A0A368TC28</accession>
<feature type="region of interest" description="Disordered" evidence="1">
    <location>
        <begin position="36"/>
        <end position="106"/>
    </location>
</feature>
<evidence type="ECO:0000313" key="3">
    <source>
        <dbReference type="Proteomes" id="UP000253318"/>
    </source>
</evidence>
<name>A0A368TC28_9ACTN</name>
<evidence type="ECO:0000313" key="2">
    <source>
        <dbReference type="EMBL" id="RCV62500.1"/>
    </source>
</evidence>
<gene>
    <name evidence="2" type="ORF">DEF24_01050</name>
</gene>
<dbReference type="EMBL" id="QEIN01000004">
    <property type="protein sequence ID" value="RCV62500.1"/>
    <property type="molecule type" value="Genomic_DNA"/>
</dbReference>